<accession>A0A165A705</accession>
<keyword evidence="10" id="KW-1185">Reference proteome</keyword>
<reference evidence="9 10" key="1">
    <citation type="journal article" date="2016" name="Fungal Biol.">
        <title>The genome of Xylona heveae provides a window into fungal endophytism.</title>
        <authorList>
            <person name="Gazis R."/>
            <person name="Kuo A."/>
            <person name="Riley R."/>
            <person name="LaButti K."/>
            <person name="Lipzen A."/>
            <person name="Lin J."/>
            <person name="Amirebrahimi M."/>
            <person name="Hesse C.N."/>
            <person name="Spatafora J.W."/>
            <person name="Henrissat B."/>
            <person name="Hainaut M."/>
            <person name="Grigoriev I.V."/>
            <person name="Hibbett D.S."/>
        </authorList>
    </citation>
    <scope>NUCLEOTIDE SEQUENCE [LARGE SCALE GENOMIC DNA]</scope>
    <source>
        <strain evidence="9 10">TC161</strain>
    </source>
</reference>
<gene>
    <name evidence="9" type="ORF">L228DRAFT_233475</name>
</gene>
<evidence type="ECO:0000256" key="7">
    <source>
        <dbReference type="SAM" id="MobiDB-lite"/>
    </source>
</evidence>
<evidence type="ECO:0000259" key="8">
    <source>
        <dbReference type="Pfam" id="PF01145"/>
    </source>
</evidence>
<organism evidence="9 10">
    <name type="scientific">Xylona heveae (strain CBS 132557 / TC161)</name>
    <dbReference type="NCBI Taxonomy" id="1328760"/>
    <lineage>
        <taxon>Eukaryota</taxon>
        <taxon>Fungi</taxon>
        <taxon>Dikarya</taxon>
        <taxon>Ascomycota</taxon>
        <taxon>Pezizomycotina</taxon>
        <taxon>Xylonomycetes</taxon>
        <taxon>Xylonales</taxon>
        <taxon>Xylonaceae</taxon>
        <taxon>Xylona</taxon>
    </lineage>
</organism>
<dbReference type="CDD" id="cd03399">
    <property type="entry name" value="SPFH_flotillin"/>
    <property type="match status" value="1"/>
</dbReference>
<feature type="region of interest" description="Disordered" evidence="7">
    <location>
        <begin position="440"/>
        <end position="469"/>
    </location>
</feature>
<feature type="coiled-coil region" evidence="6">
    <location>
        <begin position="257"/>
        <end position="288"/>
    </location>
</feature>
<name>A0A165A705_XYLHT</name>
<dbReference type="OMA" id="IHDQTGM"/>
<dbReference type="GeneID" id="28895771"/>
<dbReference type="Gene3D" id="3.30.479.30">
    <property type="entry name" value="Band 7 domain"/>
    <property type="match status" value="1"/>
</dbReference>
<keyword evidence="4" id="KW-0472">Membrane</keyword>
<feature type="domain" description="Band 7" evidence="8">
    <location>
        <begin position="11"/>
        <end position="198"/>
    </location>
</feature>
<dbReference type="PANTHER" id="PTHR13806">
    <property type="entry name" value="FLOTILLIN-RELATED"/>
    <property type="match status" value="1"/>
</dbReference>
<evidence type="ECO:0000313" key="9">
    <source>
        <dbReference type="EMBL" id="KZF20044.1"/>
    </source>
</evidence>
<dbReference type="PANTHER" id="PTHR13806:SF31">
    <property type="entry name" value="FLOTILLIN-LIKE PROTEIN 1-RELATED"/>
    <property type="match status" value="1"/>
</dbReference>
<dbReference type="SUPFAM" id="SSF117892">
    <property type="entry name" value="Band 7/SPFH domain"/>
    <property type="match status" value="1"/>
</dbReference>
<dbReference type="OrthoDB" id="6080404at2759"/>
<dbReference type="InterPro" id="IPR027705">
    <property type="entry name" value="Flotillin_fam"/>
</dbReference>
<evidence type="ECO:0000256" key="5">
    <source>
        <dbReference type="RuleBase" id="RU366054"/>
    </source>
</evidence>
<keyword evidence="6" id="KW-0175">Coiled coil</keyword>
<dbReference type="STRING" id="1328760.A0A165A705"/>
<dbReference type="RefSeq" id="XP_018185599.1">
    <property type="nucleotide sequence ID" value="XM_018330634.1"/>
</dbReference>
<dbReference type="GO" id="GO:0005886">
    <property type="term" value="C:plasma membrane"/>
    <property type="evidence" value="ECO:0007669"/>
    <property type="project" value="UniProtKB-SubCell"/>
</dbReference>
<dbReference type="InParanoid" id="A0A165A705"/>
<dbReference type="AlphaFoldDB" id="A0A165A705"/>
<evidence type="ECO:0000256" key="4">
    <source>
        <dbReference type="ARBA" id="ARBA00023136"/>
    </source>
</evidence>
<evidence type="ECO:0000256" key="1">
    <source>
        <dbReference type="ARBA" id="ARBA00004236"/>
    </source>
</evidence>
<evidence type="ECO:0000256" key="6">
    <source>
        <dbReference type="SAM" id="Coils"/>
    </source>
</evidence>
<protein>
    <submittedName>
        <fullName evidence="9">Flotillin domain-containing protein</fullName>
    </submittedName>
</protein>
<dbReference type="InterPro" id="IPR001107">
    <property type="entry name" value="Band_7"/>
</dbReference>
<sequence>MSDVSRYHIADPSDYLIITGAGIEDVRVVKKVFVYPWQRVTRIKITPFDFSLSLQAMTIEKLQFSLPAVFTIGPDDNQESLRKYAKILSGAGKISFRRRATAVAGGAHVQDTVKGIIEGETRVIISGMSMEEVFRERQVFKQKVIENVQSELNQFGLRIYNANVKELQDTPGSEYFAFLSRKAHEGASNQARIDVAEASMRGRIGEAEKEGRAKQEISKIDAETAVLETQRKSEKASADAQLTNKQTELNMGINLARIKAQRQAEATDAELQREVEQKRAEMELERLRATDVTKSKIEKESAQQKADADYYTLVKNSDSSMYKEKTKEAEALFFSRQKEAQGLSEMAKAYSLLMQYLMLQNNVYEKLANANAAAIQGLQPKITIWNTDSSGSGTASNTDSAAAIRNLYQSLPPLFSTINEQTGLAPPTWLAQYQPSQQYQYQQGADDIDLRRSDGSLTASSKKPVVNGE</sequence>
<keyword evidence="3" id="KW-1003">Cell membrane</keyword>
<evidence type="ECO:0000256" key="2">
    <source>
        <dbReference type="ARBA" id="ARBA00007161"/>
    </source>
</evidence>
<proteinExistence type="inferred from homology"/>
<comment type="similarity">
    <text evidence="2 5">Belongs to the band 7/mec-2 family. Flotillin subfamily.</text>
</comment>
<dbReference type="Proteomes" id="UP000076632">
    <property type="component" value="Unassembled WGS sequence"/>
</dbReference>
<dbReference type="Pfam" id="PF01145">
    <property type="entry name" value="Band_7"/>
    <property type="match status" value="1"/>
</dbReference>
<comment type="subcellular location">
    <subcellularLocation>
        <location evidence="1">Cell membrane</location>
    </subcellularLocation>
</comment>
<dbReference type="InterPro" id="IPR036013">
    <property type="entry name" value="Band_7/SPFH_dom_sf"/>
</dbReference>
<evidence type="ECO:0000313" key="10">
    <source>
        <dbReference type="Proteomes" id="UP000076632"/>
    </source>
</evidence>
<dbReference type="EMBL" id="KV407464">
    <property type="protein sequence ID" value="KZF20044.1"/>
    <property type="molecule type" value="Genomic_DNA"/>
</dbReference>
<evidence type="ECO:0000256" key="3">
    <source>
        <dbReference type="ARBA" id="ARBA00022475"/>
    </source>
</evidence>